<proteinExistence type="predicted"/>
<dbReference type="SUPFAM" id="SSF54631">
    <property type="entry name" value="CBS-domain pair"/>
    <property type="match status" value="1"/>
</dbReference>
<dbReference type="Gene3D" id="3.10.580.10">
    <property type="entry name" value="CBS-domain"/>
    <property type="match status" value="1"/>
</dbReference>
<dbReference type="InterPro" id="IPR000644">
    <property type="entry name" value="CBS_dom"/>
</dbReference>
<sequence length="45" mass="4814">DVNEAAKLMKENRISLIPVLGRNKTVVGVLTLKDIPGSVKPQATV</sequence>
<feature type="domain" description="CBS" evidence="2">
    <location>
        <begin position="1"/>
        <end position="45"/>
    </location>
</feature>
<comment type="caution">
    <text evidence="3">The sequence shown here is derived from an EMBL/GenBank/DDBJ whole genome shotgun (WGS) entry which is preliminary data.</text>
</comment>
<dbReference type="PROSITE" id="PS51371">
    <property type="entry name" value="CBS"/>
    <property type="match status" value="1"/>
</dbReference>
<dbReference type="Pfam" id="PF00571">
    <property type="entry name" value="CBS"/>
    <property type="match status" value="1"/>
</dbReference>
<evidence type="ECO:0000259" key="2">
    <source>
        <dbReference type="PROSITE" id="PS51371"/>
    </source>
</evidence>
<dbReference type="Proteomes" id="UP000320913">
    <property type="component" value="Unassembled WGS sequence"/>
</dbReference>
<protein>
    <submittedName>
        <fullName evidence="3">CBS domain-containing protein</fullName>
    </submittedName>
</protein>
<dbReference type="EMBL" id="VBOV01000076">
    <property type="protein sequence ID" value="TMQ60521.1"/>
    <property type="molecule type" value="Genomic_DNA"/>
</dbReference>
<evidence type="ECO:0000313" key="4">
    <source>
        <dbReference type="Proteomes" id="UP000320913"/>
    </source>
</evidence>
<name>A0A538TA54_UNCEI</name>
<feature type="non-terminal residue" evidence="3">
    <location>
        <position position="1"/>
    </location>
</feature>
<gene>
    <name evidence="3" type="ORF">E6K75_02755</name>
</gene>
<keyword evidence="1" id="KW-0129">CBS domain</keyword>
<dbReference type="AlphaFoldDB" id="A0A538TA54"/>
<evidence type="ECO:0000256" key="1">
    <source>
        <dbReference type="PROSITE-ProRule" id="PRU00703"/>
    </source>
</evidence>
<organism evidence="3 4">
    <name type="scientific">Eiseniibacteriota bacterium</name>
    <dbReference type="NCBI Taxonomy" id="2212470"/>
    <lineage>
        <taxon>Bacteria</taxon>
        <taxon>Candidatus Eiseniibacteriota</taxon>
    </lineage>
</organism>
<accession>A0A538TA54</accession>
<evidence type="ECO:0000313" key="3">
    <source>
        <dbReference type="EMBL" id="TMQ60521.1"/>
    </source>
</evidence>
<reference evidence="3 4" key="1">
    <citation type="journal article" date="2019" name="Nat. Microbiol.">
        <title>Mediterranean grassland soil C-N compound turnover is dependent on rainfall and depth, and is mediated by genomically divergent microorganisms.</title>
        <authorList>
            <person name="Diamond S."/>
            <person name="Andeer P.F."/>
            <person name="Li Z."/>
            <person name="Crits-Christoph A."/>
            <person name="Burstein D."/>
            <person name="Anantharaman K."/>
            <person name="Lane K.R."/>
            <person name="Thomas B.C."/>
            <person name="Pan C."/>
            <person name="Northen T.R."/>
            <person name="Banfield J.F."/>
        </authorList>
    </citation>
    <scope>NUCLEOTIDE SEQUENCE [LARGE SCALE GENOMIC DNA]</scope>
    <source>
        <strain evidence="3">WS_5</strain>
    </source>
</reference>
<dbReference type="InterPro" id="IPR046342">
    <property type="entry name" value="CBS_dom_sf"/>
</dbReference>